<reference evidence="1" key="1">
    <citation type="submission" date="2021-07" db="EMBL/GenBank/DDBJ databases">
        <authorList>
            <person name="Catto M.A."/>
            <person name="Jacobson A."/>
            <person name="Kennedy G."/>
            <person name="Labadie P."/>
            <person name="Hunt B.G."/>
            <person name="Srinivasan R."/>
        </authorList>
    </citation>
    <scope>NUCLEOTIDE SEQUENCE</scope>
    <source>
        <strain evidence="1">PL_HMW_Pooled</strain>
        <tissue evidence="1">Head</tissue>
    </source>
</reference>
<comment type="caution">
    <text evidence="1">The sequence shown here is derived from an EMBL/GenBank/DDBJ whole genome shotgun (WGS) entry which is preliminary data.</text>
</comment>
<keyword evidence="2" id="KW-1185">Reference proteome</keyword>
<organism evidence="1 2">
    <name type="scientific">Frankliniella fusca</name>
    <dbReference type="NCBI Taxonomy" id="407009"/>
    <lineage>
        <taxon>Eukaryota</taxon>
        <taxon>Metazoa</taxon>
        <taxon>Ecdysozoa</taxon>
        <taxon>Arthropoda</taxon>
        <taxon>Hexapoda</taxon>
        <taxon>Insecta</taxon>
        <taxon>Pterygota</taxon>
        <taxon>Neoptera</taxon>
        <taxon>Paraneoptera</taxon>
        <taxon>Thysanoptera</taxon>
        <taxon>Terebrantia</taxon>
        <taxon>Thripoidea</taxon>
        <taxon>Thripidae</taxon>
        <taxon>Frankliniella</taxon>
    </lineage>
</organism>
<gene>
    <name evidence="1" type="ORF">KUF71_016330</name>
</gene>
<sequence length="246" mass="27844">MQAASLKPINKCTKGRKLSNLFKAEENRLYLLFLQPITKALYQLNLKFQATDGEICVSYQASLLKKLLRISPEQSARFSAIRNLMPAVCLKPYSHRPAFHSLSPKEKKRTWSFSSSSEKGFPTLTGPSTLTGQFRLRPSSYGQHCGTNFLKLLVDNDTNRGQIEAKLTATFSERRDLTVSLKYDTNAVLMAFPKLKSYKDALDAMIILTKLLPPAEWFDPWEKNMALEAAPENFVQIEPQNIHLDG</sequence>
<evidence type="ECO:0000313" key="2">
    <source>
        <dbReference type="Proteomes" id="UP001219518"/>
    </source>
</evidence>
<accession>A0AAE1HV70</accession>
<dbReference type="AlphaFoldDB" id="A0AAE1HV70"/>
<name>A0AAE1HV70_9NEOP</name>
<evidence type="ECO:0000313" key="1">
    <source>
        <dbReference type="EMBL" id="KAK3928047.1"/>
    </source>
</evidence>
<dbReference type="Proteomes" id="UP001219518">
    <property type="component" value="Unassembled WGS sequence"/>
</dbReference>
<reference evidence="1" key="2">
    <citation type="journal article" date="2023" name="BMC Genomics">
        <title>Pest status, molecular evolution, and epigenetic factors derived from the genome assembly of Frankliniella fusca, a thysanopteran phytovirus vector.</title>
        <authorList>
            <person name="Catto M.A."/>
            <person name="Labadie P.E."/>
            <person name="Jacobson A.L."/>
            <person name="Kennedy G.G."/>
            <person name="Srinivasan R."/>
            <person name="Hunt B.G."/>
        </authorList>
    </citation>
    <scope>NUCLEOTIDE SEQUENCE</scope>
    <source>
        <strain evidence="1">PL_HMW_Pooled</strain>
    </source>
</reference>
<proteinExistence type="predicted"/>
<dbReference type="EMBL" id="JAHWGI010001307">
    <property type="protein sequence ID" value="KAK3928047.1"/>
    <property type="molecule type" value="Genomic_DNA"/>
</dbReference>
<protein>
    <submittedName>
        <fullName evidence="1">Neurofascin</fullName>
    </submittedName>
</protein>